<protein>
    <recommendedName>
        <fullName evidence="4">AsmA-like C-terminal region</fullName>
    </recommendedName>
</protein>
<proteinExistence type="predicted"/>
<evidence type="ECO:0000313" key="2">
    <source>
        <dbReference type="EMBL" id="SDI24040.1"/>
    </source>
</evidence>
<evidence type="ECO:0008006" key="4">
    <source>
        <dbReference type="Google" id="ProtNLM"/>
    </source>
</evidence>
<keyword evidence="1" id="KW-0472">Membrane</keyword>
<keyword evidence="1" id="KW-1133">Transmembrane helix</keyword>
<organism evidence="2 3">
    <name type="scientific">Winogradskyella thalassocola</name>
    <dbReference type="NCBI Taxonomy" id="262004"/>
    <lineage>
        <taxon>Bacteria</taxon>
        <taxon>Pseudomonadati</taxon>
        <taxon>Bacteroidota</taxon>
        <taxon>Flavobacteriia</taxon>
        <taxon>Flavobacteriales</taxon>
        <taxon>Flavobacteriaceae</taxon>
        <taxon>Winogradskyella</taxon>
    </lineage>
</organism>
<keyword evidence="3" id="KW-1185">Reference proteome</keyword>
<dbReference type="EMBL" id="FNCZ01000008">
    <property type="protein sequence ID" value="SDI24040.1"/>
    <property type="molecule type" value="Genomic_DNA"/>
</dbReference>
<name>A0A1G8J001_9FLAO</name>
<dbReference type="AlphaFoldDB" id="A0A1G8J001"/>
<dbReference type="STRING" id="262004.SAMN04489796_108121"/>
<evidence type="ECO:0000313" key="3">
    <source>
        <dbReference type="Proteomes" id="UP000199492"/>
    </source>
</evidence>
<feature type="transmembrane region" description="Helical" evidence="1">
    <location>
        <begin position="9"/>
        <end position="31"/>
    </location>
</feature>
<accession>A0A1G8J001</accession>
<sequence length="524" mass="59652">MTKPKYKKAIIVIAVITIVTILLSFLANSFIEQKIGEELHNVSESTKIEYTSINANIWTGNVEVESPTILVSGETTNKTILDAKLKSIEINDVGYWDLLFNDKITIESLIIDELVAKYKHNSVVKNEDYQSSFLDKINQVIHAEKIAINKADVLITNYESDALILSIPNLNFEVLDFQINPKASKANKKITYTDFELNAENVKWATNTYDDLMVNVMHVTNHKATFKNFQLKTKYSKAEYSTVLKTERDHFNLNVKEINILDMDFGFNTNDAFYFTSKKLDLIAPVAEIYRDKLVADDLTYKALYGTSLRDLTFDLGLDMIEITDGSISYLEKVNAEEQAGRLDFTNLNATFAKLGNTFGNDDTSIEIQTTFMNDSPLKVNWNFKVADTTDQFTFKADLGFFNAKQMDQFTQPNLYVDLNGELQQTYFTISGNPRTSRIDIKMKYDDFEVSILKKDGKEKNKFLSSIVNLFVSKDSEDDKKNYRYGQSKNVERQTNKSVFNFIWLNVKAGLLSAIAGGGEQKTD</sequence>
<dbReference type="RefSeq" id="WP_092469898.1">
    <property type="nucleotide sequence ID" value="NZ_FNCZ01000008.1"/>
</dbReference>
<reference evidence="3" key="1">
    <citation type="submission" date="2016-10" db="EMBL/GenBank/DDBJ databases">
        <authorList>
            <person name="Varghese N."/>
            <person name="Submissions S."/>
        </authorList>
    </citation>
    <scope>NUCLEOTIDE SEQUENCE [LARGE SCALE GENOMIC DNA]</scope>
    <source>
        <strain evidence="3">DSM 15363</strain>
    </source>
</reference>
<keyword evidence="1" id="KW-0812">Transmembrane</keyword>
<dbReference type="Proteomes" id="UP000199492">
    <property type="component" value="Unassembled WGS sequence"/>
</dbReference>
<gene>
    <name evidence="2" type="ORF">SAMN04489796_108121</name>
</gene>
<evidence type="ECO:0000256" key="1">
    <source>
        <dbReference type="SAM" id="Phobius"/>
    </source>
</evidence>
<dbReference type="OrthoDB" id="1412480at2"/>